<evidence type="ECO:0000256" key="1">
    <source>
        <dbReference type="SAM" id="MobiDB-lite"/>
    </source>
</evidence>
<dbReference type="Gene3D" id="2.60.120.740">
    <property type="match status" value="1"/>
</dbReference>
<dbReference type="OrthoDB" id="187139at2759"/>
<dbReference type="KEGG" id="cvr:CHLNCDRAFT_137066"/>
<dbReference type="eggNOG" id="ENOG502R8TM">
    <property type="taxonomic scope" value="Eukaryota"/>
</dbReference>
<feature type="compositionally biased region" description="Acidic residues" evidence="1">
    <location>
        <begin position="854"/>
        <end position="874"/>
    </location>
</feature>
<dbReference type="Pfam" id="PF12708">
    <property type="entry name" value="Pect-lyase_RHGA_epim"/>
    <property type="match status" value="1"/>
</dbReference>
<organism evidence="4">
    <name type="scientific">Chlorella variabilis</name>
    <name type="common">Green alga</name>
    <dbReference type="NCBI Taxonomy" id="554065"/>
    <lineage>
        <taxon>Eukaryota</taxon>
        <taxon>Viridiplantae</taxon>
        <taxon>Chlorophyta</taxon>
        <taxon>core chlorophytes</taxon>
        <taxon>Trebouxiophyceae</taxon>
        <taxon>Chlorellales</taxon>
        <taxon>Chlorellaceae</taxon>
        <taxon>Chlorella clade</taxon>
        <taxon>Chlorella</taxon>
    </lineage>
</organism>
<evidence type="ECO:0000313" key="4">
    <source>
        <dbReference type="Proteomes" id="UP000008141"/>
    </source>
</evidence>
<dbReference type="InterPro" id="IPR011050">
    <property type="entry name" value="Pectin_lyase_fold/virulence"/>
</dbReference>
<protein>
    <recommendedName>
        <fullName evidence="2">Rhamnogalacturonase A/B/Epimerase-like pectate lyase domain-containing protein</fullName>
    </recommendedName>
</protein>
<feature type="region of interest" description="Disordered" evidence="1">
    <location>
        <begin position="466"/>
        <end position="486"/>
    </location>
</feature>
<dbReference type="Proteomes" id="UP000008141">
    <property type="component" value="Unassembled WGS sequence"/>
</dbReference>
<evidence type="ECO:0000313" key="3">
    <source>
        <dbReference type="EMBL" id="EFN53338.1"/>
    </source>
</evidence>
<proteinExistence type="predicted"/>
<keyword evidence="4" id="KW-1185">Reference proteome</keyword>
<dbReference type="CDD" id="cd22842">
    <property type="entry name" value="Gal_Rha_Lectin_BGal"/>
    <property type="match status" value="1"/>
</dbReference>
<dbReference type="SUPFAM" id="SSF51126">
    <property type="entry name" value="Pectin lyase-like"/>
    <property type="match status" value="2"/>
</dbReference>
<dbReference type="InParanoid" id="E1ZLX2"/>
<dbReference type="AlphaFoldDB" id="E1ZLX2"/>
<dbReference type="EMBL" id="GL433852">
    <property type="protein sequence ID" value="EFN53338.1"/>
    <property type="molecule type" value="Genomic_DNA"/>
</dbReference>
<dbReference type="GeneID" id="17352627"/>
<gene>
    <name evidence="3" type="ORF">CHLNCDRAFT_137066</name>
</gene>
<dbReference type="InterPro" id="IPR024535">
    <property type="entry name" value="RHGA/B-epi-like_pectate_lyase"/>
</dbReference>
<feature type="region of interest" description="Disordered" evidence="1">
    <location>
        <begin position="813"/>
        <end position="885"/>
    </location>
</feature>
<reference evidence="3 4" key="1">
    <citation type="journal article" date="2010" name="Plant Cell">
        <title>The Chlorella variabilis NC64A genome reveals adaptation to photosymbiosis, coevolution with viruses, and cryptic sex.</title>
        <authorList>
            <person name="Blanc G."/>
            <person name="Duncan G."/>
            <person name="Agarkova I."/>
            <person name="Borodovsky M."/>
            <person name="Gurnon J."/>
            <person name="Kuo A."/>
            <person name="Lindquist E."/>
            <person name="Lucas S."/>
            <person name="Pangilinan J."/>
            <person name="Polle J."/>
            <person name="Salamov A."/>
            <person name="Terry A."/>
            <person name="Yamada T."/>
            <person name="Dunigan D.D."/>
            <person name="Grigoriev I.V."/>
            <person name="Claverie J.M."/>
            <person name="Van Etten J.L."/>
        </authorList>
    </citation>
    <scope>NUCLEOTIDE SEQUENCE [LARGE SCALE GENOMIC DNA]</scope>
    <source>
        <strain evidence="3 4">NC64A</strain>
    </source>
</reference>
<feature type="domain" description="Rhamnogalacturonase A/B/Epimerase-like pectate lyase" evidence="2">
    <location>
        <begin position="153"/>
        <end position="225"/>
    </location>
</feature>
<feature type="region of interest" description="Disordered" evidence="1">
    <location>
        <begin position="272"/>
        <end position="295"/>
    </location>
</feature>
<sequence length="930" mass="98429">MGERERTAPDEYYVKASDESLVQISCDAGAVILGLRKPRYGSQAAGCNSTDSYRIVAAACLGEQQCVLRSSADVYGDPCPAGTIKSLELTYWPSPSPSGNPIDPQEVDDKPGSFSSLWGRSGERWSPAGKLTDWSYAGYAANDQPIPDYPAKFNVQDFGAVADGRTDSAVAFQKAVDAAARSPYAATGVAVEVPAGRYVLRKAITITNSNVALRGAGAGKTVLYFPQTMSELFGPSPNWAFGGSFISIVGRKVDSAARANFLASITKTARRGDRRLQARRSGQRRQPGRRGLSGRGCAWVSNTDVFRVGQWVRLWASNPGNRSQRRRSLLSLKAGLAAGAATPANLTAAQSGRRLASDGDDDSSASGAPLRLFQDPYLQAAVAAAAAAEAKAAAAAAEAGPEPDKADALSADPVAAALAAEQEAAELNPLQLDAMLLAAARYGSMALAAEIADGEYDPAWLEEFASNVEGGGGGDEGGDEGGERAPAQAVPGSLDYYLYGDSRAVDSGADYNVFPKSDHIRMASRVSAVGDGWIELERPLPWDMREQWAPVLHRFAPTVQNSGLEGFTVEFAWSTFPSHFSAQGANAIALYDAANCWVQDIKVINGDNGIIMSGVDFITVDRTRFEATRSRGKDSGHHALWTSRSADVRFTSFWIEGGWVHDISLDQFAELMVYANGGGTNVNIDCHRAGSHSNLFSNINFGAGTRPFWSGGEKSRGAHSGANNTFWNLWGDRALELPPCSYGPMLTFVGNFGGQKSSRRRELLAQQPDAAADRYQGEAFVSAVAVEGGPIIIPEEEEAKAAAAGAEAQALGSRRGLESAAGVPPPPAPSEWLPEDVSVEPSPPEPAAQTFYSSDEEESSDEEGSGEGGEEGTADDGSSGEAGALAVGGECRGVGWFVERIPFNRALPQLPADLFQAQLVARKLRQAVSK</sequence>
<evidence type="ECO:0000259" key="2">
    <source>
        <dbReference type="Pfam" id="PF12708"/>
    </source>
</evidence>
<feature type="compositionally biased region" description="Basic residues" evidence="1">
    <location>
        <begin position="277"/>
        <end position="288"/>
    </location>
</feature>
<name>E1ZLX2_CHLVA</name>
<dbReference type="RefSeq" id="XP_005845440.1">
    <property type="nucleotide sequence ID" value="XM_005845378.1"/>
</dbReference>
<feature type="region of interest" description="Disordered" evidence="1">
    <location>
        <begin position="347"/>
        <end position="368"/>
    </location>
</feature>
<dbReference type="InterPro" id="IPR043159">
    <property type="entry name" value="Lectin_gal-bd_sf"/>
</dbReference>
<dbReference type="InterPro" id="IPR012334">
    <property type="entry name" value="Pectin_lyas_fold"/>
</dbReference>
<dbReference type="Gene3D" id="2.160.20.10">
    <property type="entry name" value="Single-stranded right-handed beta-helix, Pectin lyase-like"/>
    <property type="match status" value="2"/>
</dbReference>
<accession>E1ZLX2</accession>